<feature type="domain" description="PPIase cyclophilin-type" evidence="3">
    <location>
        <begin position="122"/>
        <end position="268"/>
    </location>
</feature>
<dbReference type="PROSITE" id="PS50072">
    <property type="entry name" value="CSA_PPIASE_2"/>
    <property type="match status" value="1"/>
</dbReference>
<reference evidence="4" key="1">
    <citation type="submission" date="2020-05" db="EMBL/GenBank/DDBJ databases">
        <authorList>
            <person name="Chiriac C."/>
            <person name="Salcher M."/>
            <person name="Ghai R."/>
            <person name="Kavagutti S V."/>
        </authorList>
    </citation>
    <scope>NUCLEOTIDE SEQUENCE</scope>
</reference>
<dbReference type="PANTHER" id="PTHR45625:SF3">
    <property type="entry name" value="PEPTIDYL-PROLYL CIS-TRANS ISOMERASE B-RELATED"/>
    <property type="match status" value="1"/>
</dbReference>
<proteinExistence type="predicted"/>
<dbReference type="Gene3D" id="2.40.100.10">
    <property type="entry name" value="Cyclophilin-like"/>
    <property type="match status" value="1"/>
</dbReference>
<feature type="compositionally biased region" description="Basic and acidic residues" evidence="1">
    <location>
        <begin position="1"/>
        <end position="23"/>
    </location>
</feature>
<feature type="transmembrane region" description="Helical" evidence="2">
    <location>
        <begin position="35"/>
        <end position="54"/>
    </location>
</feature>
<dbReference type="GO" id="GO:0003755">
    <property type="term" value="F:peptidyl-prolyl cis-trans isomerase activity"/>
    <property type="evidence" value="ECO:0007669"/>
    <property type="project" value="InterPro"/>
</dbReference>
<dbReference type="PANTHER" id="PTHR45625">
    <property type="entry name" value="PEPTIDYL-PROLYL CIS-TRANS ISOMERASE-RELATED"/>
    <property type="match status" value="1"/>
</dbReference>
<dbReference type="Pfam" id="PF00160">
    <property type="entry name" value="Pro_isomerase"/>
    <property type="match status" value="1"/>
</dbReference>
<dbReference type="InterPro" id="IPR002130">
    <property type="entry name" value="Cyclophilin-type_PPIase_dom"/>
</dbReference>
<gene>
    <name evidence="4" type="ORF">UFOPK3204_01000</name>
</gene>
<dbReference type="InterPro" id="IPR029000">
    <property type="entry name" value="Cyclophilin-like_dom_sf"/>
</dbReference>
<keyword evidence="2" id="KW-0812">Transmembrane</keyword>
<dbReference type="AlphaFoldDB" id="A0A6J7AHH6"/>
<dbReference type="PRINTS" id="PR00153">
    <property type="entry name" value="CSAPPISMRASE"/>
</dbReference>
<keyword evidence="2" id="KW-0472">Membrane</keyword>
<evidence type="ECO:0000313" key="4">
    <source>
        <dbReference type="EMBL" id="CAB4831669.1"/>
    </source>
</evidence>
<dbReference type="InterPro" id="IPR044666">
    <property type="entry name" value="Cyclophilin_A-like"/>
</dbReference>
<evidence type="ECO:0000256" key="1">
    <source>
        <dbReference type="SAM" id="MobiDB-lite"/>
    </source>
</evidence>
<name>A0A6J7AHH6_9ZZZZ</name>
<dbReference type="SUPFAM" id="SSF50891">
    <property type="entry name" value="Cyclophilin-like"/>
    <property type="match status" value="1"/>
</dbReference>
<accession>A0A6J7AHH6</accession>
<evidence type="ECO:0000256" key="2">
    <source>
        <dbReference type="SAM" id="Phobius"/>
    </source>
</evidence>
<protein>
    <submittedName>
        <fullName evidence="4">Unannotated protein</fullName>
    </submittedName>
</protein>
<organism evidence="4">
    <name type="scientific">freshwater metagenome</name>
    <dbReference type="NCBI Taxonomy" id="449393"/>
    <lineage>
        <taxon>unclassified sequences</taxon>
        <taxon>metagenomes</taxon>
        <taxon>ecological metagenomes</taxon>
    </lineage>
</organism>
<feature type="region of interest" description="Disordered" evidence="1">
    <location>
        <begin position="1"/>
        <end position="28"/>
    </location>
</feature>
<dbReference type="EMBL" id="CAFABK010000040">
    <property type="protein sequence ID" value="CAB4831669.1"/>
    <property type="molecule type" value="Genomic_DNA"/>
</dbReference>
<keyword evidence="2" id="KW-1133">Transmembrane helix</keyword>
<dbReference type="CDD" id="cd00317">
    <property type="entry name" value="cyclophilin"/>
    <property type="match status" value="1"/>
</dbReference>
<sequence length="271" mass="27740">MASNERERQLAREKYERQQERRAVSSKRRARRQKIIAAAVVLVLVAGSVAFVFISQNNKSEPVDGAAAASALASAMASAAPAGLTCTPAGPARPDNLTWATAPPASPLSSKPAKITLTTNCGDIVIETLPDQAPLTVASEIFLVEQGFYDSVACHRLTTAGIFVLQCGDPKGDGTGGPGYQVPDENLPGEGAANYPAGSVAMANAGPGTSGSQFFLVYEDTTLPSGYTIWGTVTSGLELLRGVAAAGVTDGGSDGAPSRSITIETATAQAG</sequence>
<evidence type="ECO:0000259" key="3">
    <source>
        <dbReference type="PROSITE" id="PS50072"/>
    </source>
</evidence>